<protein>
    <recommendedName>
        <fullName evidence="4">Cell cycle checkpoint control protein rad9a</fullName>
    </recommendedName>
</protein>
<dbReference type="AlphaFoldDB" id="A0A0W0GBH8"/>
<gene>
    <name evidence="2" type="ORF">WG66_1524</name>
</gene>
<dbReference type="EMBL" id="LATX01000565">
    <property type="protein sequence ID" value="KTB45904.1"/>
    <property type="molecule type" value="Genomic_DNA"/>
</dbReference>
<feature type="region of interest" description="Disordered" evidence="1">
    <location>
        <begin position="293"/>
        <end position="353"/>
    </location>
</feature>
<dbReference type="GO" id="GO:0031573">
    <property type="term" value="P:mitotic intra-S DNA damage checkpoint signaling"/>
    <property type="evidence" value="ECO:0007669"/>
    <property type="project" value="TreeGrafter"/>
</dbReference>
<dbReference type="GO" id="GO:0071479">
    <property type="term" value="P:cellular response to ionizing radiation"/>
    <property type="evidence" value="ECO:0007669"/>
    <property type="project" value="TreeGrafter"/>
</dbReference>
<feature type="compositionally biased region" description="Polar residues" evidence="1">
    <location>
        <begin position="457"/>
        <end position="471"/>
    </location>
</feature>
<evidence type="ECO:0000256" key="1">
    <source>
        <dbReference type="SAM" id="MobiDB-lite"/>
    </source>
</evidence>
<dbReference type="eggNOG" id="KOG2810">
    <property type="taxonomic scope" value="Eukaryota"/>
</dbReference>
<feature type="region of interest" description="Disordered" evidence="1">
    <location>
        <begin position="440"/>
        <end position="478"/>
    </location>
</feature>
<dbReference type="GO" id="GO:0000076">
    <property type="term" value="P:DNA replication checkpoint signaling"/>
    <property type="evidence" value="ECO:0007669"/>
    <property type="project" value="TreeGrafter"/>
</dbReference>
<dbReference type="Pfam" id="PF04139">
    <property type="entry name" value="Rad9"/>
    <property type="match status" value="1"/>
</dbReference>
<dbReference type="PANTHER" id="PTHR15237:SF0">
    <property type="entry name" value="CELL CYCLE CHECKPOINT CONTROL PROTEIN"/>
    <property type="match status" value="1"/>
</dbReference>
<comment type="caution">
    <text evidence="2">The sequence shown here is derived from an EMBL/GenBank/DDBJ whole genome shotgun (WGS) entry which is preliminary data.</text>
</comment>
<proteinExistence type="predicted"/>
<dbReference type="PANTHER" id="PTHR15237">
    <property type="entry name" value="DNA REPAIR PROTEIN RAD9"/>
    <property type="match status" value="1"/>
</dbReference>
<dbReference type="InterPro" id="IPR046938">
    <property type="entry name" value="DNA_clamp_sf"/>
</dbReference>
<evidence type="ECO:0000313" key="3">
    <source>
        <dbReference type="Proteomes" id="UP000054988"/>
    </source>
</evidence>
<dbReference type="GO" id="GO:0030896">
    <property type="term" value="C:checkpoint clamp complex"/>
    <property type="evidence" value="ECO:0007669"/>
    <property type="project" value="InterPro"/>
</dbReference>
<dbReference type="SUPFAM" id="SSF55979">
    <property type="entry name" value="DNA clamp"/>
    <property type="match status" value="1"/>
</dbReference>
<sequence>MQVTFDSHALKPFTRALTCLSRYGEELTIYATPETLSMSCTNSSKSAYCRFRYSRQFFSKYRLGNNRVNNEGVETVTGQLMAKALLSILRHHSGDSSLERCEISIVDAEETEEAEDEDSLESRLVVRLHCKHGVVKTHKLLMLTPTSLMAPPPPDSTNESFLKIGPRAMREIIEHFPLAKGAKADPQLIWNFGETDVRVKSLESSIDSKGKAQLLTELTIPSDEFDVYHLDAYPIALAFHLREFNATIAFTEQSSLTLDLRFTDPAAPLFIDVEGDCFEVLFVISTSQVQASLSQQQGPGPQMVKKRIREDTPGNDSGRFKKPMKAVHQTDRASMSRSEGEVSFRMSMPPPSILPVRVSQRPSSANDNKSCQLDDQDIAAEEPLFLPAPSQLTISGDENALRESGLGIENMTVDEFNAMLEDDQDVEAGTMARSISRLATDEQESLELVEDEPGLAPTQNRSGISDNQTRTFHPLFDD</sequence>
<name>A0A0W0GBH8_MONRR</name>
<accession>A0A0W0GBH8</accession>
<organism evidence="2 3">
    <name type="scientific">Moniliophthora roreri</name>
    <name type="common">Frosty pod rot fungus</name>
    <name type="synonym">Monilia roreri</name>
    <dbReference type="NCBI Taxonomy" id="221103"/>
    <lineage>
        <taxon>Eukaryota</taxon>
        <taxon>Fungi</taxon>
        <taxon>Dikarya</taxon>
        <taxon>Basidiomycota</taxon>
        <taxon>Agaricomycotina</taxon>
        <taxon>Agaricomycetes</taxon>
        <taxon>Agaricomycetidae</taxon>
        <taxon>Agaricales</taxon>
        <taxon>Marasmiineae</taxon>
        <taxon>Marasmiaceae</taxon>
        <taxon>Moniliophthora</taxon>
    </lineage>
</organism>
<dbReference type="Proteomes" id="UP000054988">
    <property type="component" value="Unassembled WGS sequence"/>
</dbReference>
<dbReference type="InterPro" id="IPR007268">
    <property type="entry name" value="Rad9/Ddc1"/>
</dbReference>
<evidence type="ECO:0008006" key="4">
    <source>
        <dbReference type="Google" id="ProtNLM"/>
    </source>
</evidence>
<reference evidence="2 3" key="1">
    <citation type="submission" date="2015-12" db="EMBL/GenBank/DDBJ databases">
        <title>Draft genome sequence of Moniliophthora roreri, the causal agent of frosty pod rot of cacao.</title>
        <authorList>
            <person name="Aime M.C."/>
            <person name="Diaz-Valderrama J.R."/>
            <person name="Kijpornyongpan T."/>
            <person name="Phillips-Mora W."/>
        </authorList>
    </citation>
    <scope>NUCLEOTIDE SEQUENCE [LARGE SCALE GENOMIC DNA]</scope>
    <source>
        <strain evidence="2 3">MCA 2952</strain>
    </source>
</reference>
<dbReference type="GO" id="GO:0006281">
    <property type="term" value="P:DNA repair"/>
    <property type="evidence" value="ECO:0007669"/>
    <property type="project" value="TreeGrafter"/>
</dbReference>
<feature type="compositionally biased region" description="Acidic residues" evidence="1">
    <location>
        <begin position="441"/>
        <end position="453"/>
    </location>
</feature>
<evidence type="ECO:0000313" key="2">
    <source>
        <dbReference type="EMBL" id="KTB45904.1"/>
    </source>
</evidence>
<dbReference type="Gene3D" id="3.70.10.10">
    <property type="match status" value="1"/>
</dbReference>